<dbReference type="RefSeq" id="WP_151966489.1">
    <property type="nucleotide sequence ID" value="NZ_AP019860.1"/>
</dbReference>
<organism evidence="2 3">
    <name type="scientific">Uabimicrobium amorphum</name>
    <dbReference type="NCBI Taxonomy" id="2596890"/>
    <lineage>
        <taxon>Bacteria</taxon>
        <taxon>Pseudomonadati</taxon>
        <taxon>Planctomycetota</taxon>
        <taxon>Candidatus Uabimicrobiia</taxon>
        <taxon>Candidatus Uabimicrobiales</taxon>
        <taxon>Candidatus Uabimicrobiaceae</taxon>
        <taxon>Candidatus Uabimicrobium</taxon>
    </lineage>
</organism>
<keyword evidence="3" id="KW-1185">Reference proteome</keyword>
<reference evidence="2 3" key="1">
    <citation type="submission" date="2019-08" db="EMBL/GenBank/DDBJ databases">
        <title>Complete genome sequence of Candidatus Uab amorphum.</title>
        <authorList>
            <person name="Shiratori T."/>
            <person name="Suzuki S."/>
            <person name="Kakizawa Y."/>
            <person name="Ishida K."/>
        </authorList>
    </citation>
    <scope>NUCLEOTIDE SEQUENCE [LARGE SCALE GENOMIC DNA]</scope>
    <source>
        <strain evidence="2 3">SRT547</strain>
    </source>
</reference>
<evidence type="ECO:0000256" key="1">
    <source>
        <dbReference type="SAM" id="SignalP"/>
    </source>
</evidence>
<accession>A0A5S9F1B5</accession>
<name>A0A5S9F1B5_UABAM</name>
<gene>
    <name evidence="2" type="ORF">UABAM_00581</name>
</gene>
<feature type="chain" id="PRO_5024868000" description="Lipoprotein" evidence="1">
    <location>
        <begin position="21"/>
        <end position="213"/>
    </location>
</feature>
<dbReference type="Proteomes" id="UP000326354">
    <property type="component" value="Chromosome"/>
</dbReference>
<dbReference type="AlphaFoldDB" id="A0A5S9F1B5"/>
<keyword evidence="1" id="KW-0732">Signal</keyword>
<evidence type="ECO:0000313" key="2">
    <source>
        <dbReference type="EMBL" id="BBM82238.1"/>
    </source>
</evidence>
<proteinExistence type="predicted"/>
<dbReference type="KEGG" id="uam:UABAM_00581"/>
<feature type="signal peptide" evidence="1">
    <location>
        <begin position="1"/>
        <end position="20"/>
    </location>
</feature>
<sequence length="213" mass="23831">MKLFFVYLIICILSFTGCTASYEALEMDDLKQPASQDINSANKNGLRIAASKLTGQKSEQYLGMDLQSKGYASILLNAENTAENPFKITNQNISVVTEKGDKLSPVPVSEVIENVKFSHSRAIPFWIIIIPGVFIAPGIHESVSISNELLEIDYDKKHFKGTLLTPQEQNRGFIFIKNTSESLSHLLLNVEQQGKTDKEMTQNFTMRVKIVTE</sequence>
<dbReference type="EMBL" id="AP019860">
    <property type="protein sequence ID" value="BBM82238.1"/>
    <property type="molecule type" value="Genomic_DNA"/>
</dbReference>
<evidence type="ECO:0000313" key="3">
    <source>
        <dbReference type="Proteomes" id="UP000326354"/>
    </source>
</evidence>
<protein>
    <recommendedName>
        <fullName evidence="4">Lipoprotein</fullName>
    </recommendedName>
</protein>
<dbReference type="PROSITE" id="PS51257">
    <property type="entry name" value="PROKAR_LIPOPROTEIN"/>
    <property type="match status" value="1"/>
</dbReference>
<evidence type="ECO:0008006" key="4">
    <source>
        <dbReference type="Google" id="ProtNLM"/>
    </source>
</evidence>